<dbReference type="InterPro" id="IPR000253">
    <property type="entry name" value="FHA_dom"/>
</dbReference>
<dbReference type="Pfam" id="PF00498">
    <property type="entry name" value="FHA"/>
    <property type="match status" value="1"/>
</dbReference>
<feature type="region of interest" description="Disordered" evidence="1">
    <location>
        <begin position="161"/>
        <end position="239"/>
    </location>
</feature>
<feature type="compositionally biased region" description="Basic and acidic residues" evidence="1">
    <location>
        <begin position="354"/>
        <end position="372"/>
    </location>
</feature>
<dbReference type="EMBL" id="FMSP01000003">
    <property type="protein sequence ID" value="SCV68576.1"/>
    <property type="molecule type" value="Genomic_DNA"/>
</dbReference>
<protein>
    <submittedName>
        <fullName evidence="3">BQ2448_697 protein</fullName>
    </submittedName>
</protein>
<feature type="compositionally biased region" description="Acidic residues" evidence="1">
    <location>
        <begin position="384"/>
        <end position="395"/>
    </location>
</feature>
<feature type="compositionally biased region" description="Polar residues" evidence="1">
    <location>
        <begin position="181"/>
        <end position="190"/>
    </location>
</feature>
<feature type="compositionally biased region" description="Basic and acidic residues" evidence="1">
    <location>
        <begin position="280"/>
        <end position="293"/>
    </location>
</feature>
<feature type="region of interest" description="Disordered" evidence="1">
    <location>
        <begin position="335"/>
        <end position="403"/>
    </location>
</feature>
<name>A0A238FBX6_9BASI</name>
<gene>
    <name evidence="3" type="ORF">BQ2448_697</name>
</gene>
<reference evidence="4" key="1">
    <citation type="submission" date="2016-09" db="EMBL/GenBank/DDBJ databases">
        <authorList>
            <person name="Jeantristanb JTB J.-T."/>
            <person name="Ricardo R."/>
        </authorList>
    </citation>
    <scope>NUCLEOTIDE SEQUENCE [LARGE SCALE GENOMIC DNA]</scope>
</reference>
<dbReference type="Gene3D" id="2.60.200.20">
    <property type="match status" value="1"/>
</dbReference>
<dbReference type="STRING" id="269621.A0A238FBX6"/>
<dbReference type="Proteomes" id="UP000198372">
    <property type="component" value="Unassembled WGS sequence"/>
</dbReference>
<evidence type="ECO:0000313" key="3">
    <source>
        <dbReference type="EMBL" id="SCV68576.1"/>
    </source>
</evidence>
<dbReference type="InterPro" id="IPR008984">
    <property type="entry name" value="SMAD_FHA_dom_sf"/>
</dbReference>
<dbReference type="AlphaFoldDB" id="A0A238FBX6"/>
<keyword evidence="4" id="KW-1185">Reference proteome</keyword>
<feature type="domain" description="FHA" evidence="2">
    <location>
        <begin position="60"/>
        <end position="132"/>
    </location>
</feature>
<proteinExistence type="predicted"/>
<feature type="compositionally biased region" description="Low complexity" evidence="1">
    <location>
        <begin position="469"/>
        <end position="501"/>
    </location>
</feature>
<evidence type="ECO:0000313" key="4">
    <source>
        <dbReference type="Proteomes" id="UP000198372"/>
    </source>
</evidence>
<feature type="region of interest" description="Disordered" evidence="1">
    <location>
        <begin position="834"/>
        <end position="858"/>
    </location>
</feature>
<feature type="region of interest" description="Disordered" evidence="1">
    <location>
        <begin position="421"/>
        <end position="552"/>
    </location>
</feature>
<evidence type="ECO:0000256" key="1">
    <source>
        <dbReference type="SAM" id="MobiDB-lite"/>
    </source>
</evidence>
<feature type="compositionally biased region" description="Polar residues" evidence="1">
    <location>
        <begin position="834"/>
        <end position="849"/>
    </location>
</feature>
<accession>A0A238FBX6</accession>
<dbReference type="SUPFAM" id="SSF49879">
    <property type="entry name" value="SMAD/FHA domain"/>
    <property type="match status" value="1"/>
</dbReference>
<feature type="region of interest" description="Disordered" evidence="1">
    <location>
        <begin position="280"/>
        <end position="317"/>
    </location>
</feature>
<evidence type="ECO:0000259" key="2">
    <source>
        <dbReference type="Pfam" id="PF00498"/>
    </source>
</evidence>
<sequence>MENRLRRTLITIELRHVESYELIKRFSGERGQCELGRGGHRADPTELGLSTGLFRREGTQVMSAKHAMIRWKATVMLSDETPGFLREDTLVEIMDLGSTNGTGLRRRGESGATRLRPQEPHRLRDGDVLTFGRQLVTDGDKDVHRPLALKVKIIESEIGVGEPAGDQGRAGASIVDGRGSVANSPGTTQCMLGHGQRGDSAQVNSDTESDQHGSGVEEDEETMVNAPQAPSSRQPHGGYGLTEEQLVLHDEESNAAKDMASSATSDASSKLGMTLSAIDLTKEESGSDRDSMRSDPQSVMFDKGSKASGMQQSHVSDRVKVAKQELGIVMFSDETMDECEDDNAKCSDNYVTKGGDKHSKKSDGNESSRSDDSDPSLPPSSEDDHSDDEDSDEDVSNSVSDVDYSDDGAHLLCLCDRSSPCNSDCEDAPSRIDNAPNPTQRGKSGAIRVDGDGRRRVVLSSDDEEENDSMSQSSSRGVTTPPSSSVVKRSSPLQSPSQQDSFAVDDGEDSGSRFEFASDFESEEAVYQEKQRSSPSPFASDDESDLASEHEADQDVENVFSGITCGSLALNTHAKNLKASLEAIDRALVPLLKRLSDKKFAEDVADAVSGPDTSGGVIVASANATASFEPTIPSEDTSVMDGPVQASPMGPNTEITVAPSTEVVAPYKVPRFVRGASVDAQAAERARCESLGPLSPFAPSPPISDDDVDPDLDEIDSFAEDVGETESDSKTAEHVHCYMDTKSYDTPWRIFEGIGVKDIGAAHKPSKVDEHIQVFEGEFLCGTDPEVVRQSPSKKRLFSAVEASDETELQASDGHDITTATLSSSIAVGSEAVTTAGQTPPQSMASASDESAPPATKRRRVSLRDVSLGFGVGVVATLWGLTAMSESFLQSIIE</sequence>
<organism evidence="3 4">
    <name type="scientific">Microbotryum intermedium</name>
    <dbReference type="NCBI Taxonomy" id="269621"/>
    <lineage>
        <taxon>Eukaryota</taxon>
        <taxon>Fungi</taxon>
        <taxon>Dikarya</taxon>
        <taxon>Basidiomycota</taxon>
        <taxon>Pucciniomycotina</taxon>
        <taxon>Microbotryomycetes</taxon>
        <taxon>Microbotryales</taxon>
        <taxon>Microbotryaceae</taxon>
        <taxon>Microbotryum</taxon>
    </lineage>
</organism>
<dbReference type="OrthoDB" id="2536969at2759"/>